<dbReference type="InterPro" id="IPR007627">
    <property type="entry name" value="RNA_pol_sigma70_r2"/>
</dbReference>
<evidence type="ECO:0000259" key="8">
    <source>
        <dbReference type="Pfam" id="PF08281"/>
    </source>
</evidence>
<keyword evidence="2 6" id="KW-0805">Transcription regulation</keyword>
<evidence type="ECO:0000256" key="6">
    <source>
        <dbReference type="RuleBase" id="RU000716"/>
    </source>
</evidence>
<dbReference type="Pfam" id="PF08281">
    <property type="entry name" value="Sigma70_r4_2"/>
    <property type="match status" value="1"/>
</dbReference>
<dbReference type="Pfam" id="PF04542">
    <property type="entry name" value="Sigma70_r2"/>
    <property type="match status" value="1"/>
</dbReference>
<organism evidence="9">
    <name type="scientific">candidate division WOR-3 bacterium</name>
    <dbReference type="NCBI Taxonomy" id="2052148"/>
    <lineage>
        <taxon>Bacteria</taxon>
        <taxon>Bacteria division WOR-3</taxon>
    </lineage>
</organism>
<dbReference type="Gene3D" id="1.10.1740.10">
    <property type="match status" value="1"/>
</dbReference>
<evidence type="ECO:0000256" key="2">
    <source>
        <dbReference type="ARBA" id="ARBA00023015"/>
    </source>
</evidence>
<reference evidence="9" key="1">
    <citation type="journal article" date="2020" name="mSystems">
        <title>Genome- and Community-Level Interaction Insights into Carbon Utilization and Element Cycling Functions of Hydrothermarchaeota in Hydrothermal Sediment.</title>
        <authorList>
            <person name="Zhou Z."/>
            <person name="Liu Y."/>
            <person name="Xu W."/>
            <person name="Pan J."/>
            <person name="Luo Z.H."/>
            <person name="Li M."/>
        </authorList>
    </citation>
    <scope>NUCLEOTIDE SEQUENCE [LARGE SCALE GENOMIC DNA]</scope>
    <source>
        <strain evidence="9">SpSt-1182</strain>
    </source>
</reference>
<proteinExistence type="inferred from homology"/>
<dbReference type="Gene3D" id="1.10.10.10">
    <property type="entry name" value="Winged helix-like DNA-binding domain superfamily/Winged helix DNA-binding domain"/>
    <property type="match status" value="1"/>
</dbReference>
<dbReference type="EMBL" id="DSBX01000332">
    <property type="protein sequence ID" value="HDR00338.1"/>
    <property type="molecule type" value="Genomic_DNA"/>
</dbReference>
<keyword evidence="3 6" id="KW-0731">Sigma factor</keyword>
<dbReference type="SUPFAM" id="SSF88946">
    <property type="entry name" value="Sigma2 domain of RNA polymerase sigma factors"/>
    <property type="match status" value="1"/>
</dbReference>
<evidence type="ECO:0000256" key="5">
    <source>
        <dbReference type="ARBA" id="ARBA00023163"/>
    </source>
</evidence>
<evidence type="ECO:0000313" key="9">
    <source>
        <dbReference type="EMBL" id="HDR00338.1"/>
    </source>
</evidence>
<evidence type="ECO:0000256" key="4">
    <source>
        <dbReference type="ARBA" id="ARBA00023125"/>
    </source>
</evidence>
<dbReference type="PANTHER" id="PTHR43133">
    <property type="entry name" value="RNA POLYMERASE ECF-TYPE SIGMA FACTO"/>
    <property type="match status" value="1"/>
</dbReference>
<dbReference type="AlphaFoldDB" id="A0A7V0T706"/>
<accession>A0A7V0T706</accession>
<dbReference type="InterPro" id="IPR000838">
    <property type="entry name" value="RNA_pol_sigma70_ECF_CS"/>
</dbReference>
<dbReference type="GO" id="GO:0006352">
    <property type="term" value="P:DNA-templated transcription initiation"/>
    <property type="evidence" value="ECO:0007669"/>
    <property type="project" value="InterPro"/>
</dbReference>
<gene>
    <name evidence="9" type="ORF">ENN51_08675</name>
</gene>
<comment type="similarity">
    <text evidence="1 6">Belongs to the sigma-70 factor family. ECF subfamily.</text>
</comment>
<protein>
    <recommendedName>
        <fullName evidence="6">RNA polymerase sigma factor</fullName>
    </recommendedName>
</protein>
<dbReference type="PROSITE" id="PS01063">
    <property type="entry name" value="SIGMA70_ECF"/>
    <property type="match status" value="1"/>
</dbReference>
<dbReference type="InterPro" id="IPR036388">
    <property type="entry name" value="WH-like_DNA-bd_sf"/>
</dbReference>
<evidence type="ECO:0000256" key="1">
    <source>
        <dbReference type="ARBA" id="ARBA00010641"/>
    </source>
</evidence>
<feature type="domain" description="RNA polymerase sigma-70 region 2" evidence="7">
    <location>
        <begin position="25"/>
        <end position="91"/>
    </location>
</feature>
<dbReference type="GO" id="GO:0016987">
    <property type="term" value="F:sigma factor activity"/>
    <property type="evidence" value="ECO:0007669"/>
    <property type="project" value="UniProtKB-KW"/>
</dbReference>
<dbReference type="CDD" id="cd06171">
    <property type="entry name" value="Sigma70_r4"/>
    <property type="match status" value="1"/>
</dbReference>
<dbReference type="GO" id="GO:0003677">
    <property type="term" value="F:DNA binding"/>
    <property type="evidence" value="ECO:0007669"/>
    <property type="project" value="UniProtKB-KW"/>
</dbReference>
<dbReference type="InterPro" id="IPR013249">
    <property type="entry name" value="RNA_pol_sigma70_r4_t2"/>
</dbReference>
<dbReference type="PANTHER" id="PTHR43133:SF8">
    <property type="entry name" value="RNA POLYMERASE SIGMA FACTOR HI_1459-RELATED"/>
    <property type="match status" value="1"/>
</dbReference>
<evidence type="ECO:0000256" key="3">
    <source>
        <dbReference type="ARBA" id="ARBA00023082"/>
    </source>
</evidence>
<evidence type="ECO:0000259" key="7">
    <source>
        <dbReference type="Pfam" id="PF04542"/>
    </source>
</evidence>
<comment type="caution">
    <text evidence="9">The sequence shown here is derived from an EMBL/GenBank/DDBJ whole genome shotgun (WGS) entry which is preliminary data.</text>
</comment>
<dbReference type="InterPro" id="IPR013324">
    <property type="entry name" value="RNA_pol_sigma_r3/r4-like"/>
</dbReference>
<keyword evidence="5 6" id="KW-0804">Transcription</keyword>
<sequence length="184" mass="20795">MTGPADDRELVRAAQAGGLSAFEELVRRHQRPLFGYLYRMCGNPAEAEELAQQAFVRAWGGIGRFRGEASFKTWLYRIATNLCINRATRRKPTVELPESLPAPEASEPAESYARARRVAAVRAALEQLPADQRAALVLVEYEEMSYREAARALRRSVRAVDSLIFRARQNLRRLLEPARRKGIV</sequence>
<dbReference type="InterPro" id="IPR039425">
    <property type="entry name" value="RNA_pol_sigma-70-like"/>
</dbReference>
<keyword evidence="4 6" id="KW-0238">DNA-binding</keyword>
<dbReference type="InterPro" id="IPR014284">
    <property type="entry name" value="RNA_pol_sigma-70_dom"/>
</dbReference>
<feature type="domain" description="RNA polymerase sigma factor 70 region 4 type 2" evidence="8">
    <location>
        <begin position="120"/>
        <end position="171"/>
    </location>
</feature>
<dbReference type="Proteomes" id="UP000885672">
    <property type="component" value="Unassembled WGS sequence"/>
</dbReference>
<dbReference type="InterPro" id="IPR013325">
    <property type="entry name" value="RNA_pol_sigma_r2"/>
</dbReference>
<dbReference type="NCBIfam" id="TIGR02937">
    <property type="entry name" value="sigma70-ECF"/>
    <property type="match status" value="1"/>
</dbReference>
<name>A0A7V0T706_UNCW3</name>
<dbReference type="SUPFAM" id="SSF88659">
    <property type="entry name" value="Sigma3 and sigma4 domains of RNA polymerase sigma factors"/>
    <property type="match status" value="1"/>
</dbReference>